<comment type="similarity">
    <text evidence="1">Belongs to the PGI/PMI family.</text>
</comment>
<dbReference type="GO" id="GO:0004476">
    <property type="term" value="F:mannose-6-phosphate isomerase activity"/>
    <property type="evidence" value="ECO:0007669"/>
    <property type="project" value="InterPro"/>
</dbReference>
<evidence type="ECO:0000256" key="2">
    <source>
        <dbReference type="ARBA" id="ARBA00023235"/>
    </source>
</evidence>
<dbReference type="Proteomes" id="UP000179627">
    <property type="component" value="Unassembled WGS sequence"/>
</dbReference>
<dbReference type="InterPro" id="IPR046348">
    <property type="entry name" value="SIS_dom_sf"/>
</dbReference>
<dbReference type="SUPFAM" id="SSF53697">
    <property type="entry name" value="SIS domain"/>
    <property type="match status" value="1"/>
</dbReference>
<keyword evidence="2 4" id="KW-0413">Isomerase</keyword>
<dbReference type="RefSeq" id="WP_071091608.1">
    <property type="nucleotide sequence ID" value="NZ_MBLM01000171.1"/>
</dbReference>
<dbReference type="Gene3D" id="3.40.50.10490">
    <property type="entry name" value="Glucose-6-phosphate isomerase like protein, domain 1"/>
    <property type="match status" value="3"/>
</dbReference>
<protein>
    <submittedName>
        <fullName evidence="4">Mannose-6-phosphate isomerase</fullName>
    </submittedName>
</protein>
<comment type="caution">
    <text evidence="4">The sequence shown here is derived from an EMBL/GenBank/DDBJ whole genome shotgun (WGS) entry which is preliminary data.</text>
</comment>
<evidence type="ECO:0000259" key="3">
    <source>
        <dbReference type="PROSITE" id="PS51464"/>
    </source>
</evidence>
<proteinExistence type="inferred from homology"/>
<name>A0A1S1Q568_9ACTN</name>
<dbReference type="OrthoDB" id="5241724at2"/>
<dbReference type="PROSITE" id="PS51464">
    <property type="entry name" value="SIS"/>
    <property type="match status" value="1"/>
</dbReference>
<feature type="domain" description="SIS" evidence="3">
    <location>
        <begin position="45"/>
        <end position="184"/>
    </location>
</feature>
<dbReference type="GO" id="GO:1901135">
    <property type="term" value="P:carbohydrate derivative metabolic process"/>
    <property type="evidence" value="ECO:0007669"/>
    <property type="project" value="InterPro"/>
</dbReference>
<dbReference type="EMBL" id="MBLM01000171">
    <property type="protein sequence ID" value="OHV28756.1"/>
    <property type="molecule type" value="Genomic_DNA"/>
</dbReference>
<evidence type="ECO:0000256" key="1">
    <source>
        <dbReference type="ARBA" id="ARBA00010523"/>
    </source>
</evidence>
<dbReference type="InterPro" id="IPR019490">
    <property type="entry name" value="Glu6P/Mann6P_isomerase_C"/>
</dbReference>
<dbReference type="InterPro" id="IPR001347">
    <property type="entry name" value="SIS_dom"/>
</dbReference>
<dbReference type="GO" id="GO:0097367">
    <property type="term" value="F:carbohydrate derivative binding"/>
    <property type="evidence" value="ECO:0007669"/>
    <property type="project" value="InterPro"/>
</dbReference>
<accession>A0A1S1Q568</accession>
<dbReference type="GO" id="GO:0004347">
    <property type="term" value="F:glucose-6-phosphate isomerase activity"/>
    <property type="evidence" value="ECO:0007669"/>
    <property type="project" value="InterPro"/>
</dbReference>
<sequence length="385" mass="39210">MNVDESLLDDSNRLTEADTLNLLPHTASAARQAREGWRLAQEAGVASLASDGRPRAIVVVGVGASALAADVLEAVVGQAAPVPVISHRRHGLPGWVGVADVVLGVSASGTSNETCSAVEEAYRRGCRLAVVCPPETPLAHLAGVSRAPFVALPETRPAHTGLWSLAVPLLAAAAALGLLRDGGPAVEAAAVRLEETAIRCRPSSESFVNPAKTLALELAGALPMWWGTSRLAEVAAARAAAVLAAHAWYPALAGALPHPAYDQAALLGGAFGAGAGSGSGSGAAGDLDDFFRDRVDDVETTRLRLGLLRDDTGEHPEITHAAARAVAVAGEYGVGVTELAMTGAGPLERLASLVGLIDFASVYLALASGVDPGAAPLLRQFGATR</sequence>
<dbReference type="Pfam" id="PF10432">
    <property type="entry name" value="bact-PGI_C"/>
    <property type="match status" value="1"/>
</dbReference>
<dbReference type="GO" id="GO:0005975">
    <property type="term" value="P:carbohydrate metabolic process"/>
    <property type="evidence" value="ECO:0007669"/>
    <property type="project" value="InterPro"/>
</dbReference>
<keyword evidence="5" id="KW-1185">Reference proteome</keyword>
<evidence type="ECO:0000313" key="4">
    <source>
        <dbReference type="EMBL" id="OHV28756.1"/>
    </source>
</evidence>
<organism evidence="4 5">
    <name type="scientific">Parafrankia colletiae</name>
    <dbReference type="NCBI Taxonomy" id="573497"/>
    <lineage>
        <taxon>Bacteria</taxon>
        <taxon>Bacillati</taxon>
        <taxon>Actinomycetota</taxon>
        <taxon>Actinomycetes</taxon>
        <taxon>Frankiales</taxon>
        <taxon>Frankiaceae</taxon>
        <taxon>Parafrankia</taxon>
    </lineage>
</organism>
<gene>
    <name evidence="4" type="ORF">CC117_29915</name>
</gene>
<reference evidence="5" key="1">
    <citation type="submission" date="2016-07" db="EMBL/GenBank/DDBJ databases">
        <title>Sequence Frankia sp. strain CcI1.17.</title>
        <authorList>
            <person name="Ghodhbane-Gtari F."/>
            <person name="Swanson E."/>
            <person name="Gueddou A."/>
            <person name="Morris K."/>
            <person name="Hezbri K."/>
            <person name="Ktari A."/>
            <person name="Nouioui I."/>
            <person name="Abebe-Akele F."/>
            <person name="Simpson S."/>
            <person name="Thomas K."/>
            <person name="Gtari M."/>
            <person name="Tisa L.S."/>
            <person name="Hurst S."/>
        </authorList>
    </citation>
    <scope>NUCLEOTIDE SEQUENCE [LARGE SCALE GENOMIC DNA]</scope>
    <source>
        <strain evidence="5">Cc1.17</strain>
    </source>
</reference>
<dbReference type="AlphaFoldDB" id="A0A1S1Q568"/>
<evidence type="ECO:0000313" key="5">
    <source>
        <dbReference type="Proteomes" id="UP000179627"/>
    </source>
</evidence>